<proteinExistence type="predicted"/>
<sequence>NRRRMVRFLTFIWPMSSSKEQIFTVGASGAIGSGIVRNLVKQNIGTTAYVRDESKAKNLFKDEIHTGHLRIVVGTYLSVDVYTKAIEGHSRLFIILVSDFKQSTLMSKIKETFGKIAYEKGVRQIVDLSSFTVRTAGKQGIIGYVHATSEEKLWKLADEQPDERSLVVLRPDISDCPVVILIEPIEKHDRCVYEMGAEFVTQEQRAAIFSKVLGKSITYEQQQAETLYKMFISFGIPHSYAYDLVSFPIEPINGHVTPQISILINRPLRSLKEWLQENA</sequence>
<dbReference type="Gene3D" id="3.90.25.10">
    <property type="entry name" value="UDP-galactose 4-epimerase, domain 1"/>
    <property type="match status" value="1"/>
</dbReference>
<name>A0A816M8U5_9BILA</name>
<comment type="caution">
    <text evidence="2">The sequence shown here is derived from an EMBL/GenBank/DDBJ whole genome shotgun (WGS) entry which is preliminary data.</text>
</comment>
<gene>
    <name evidence="2" type="ORF">XDN619_LOCUS3118</name>
</gene>
<dbReference type="Pfam" id="PF13460">
    <property type="entry name" value="NAD_binding_10"/>
    <property type="match status" value="1"/>
</dbReference>
<dbReference type="PANTHER" id="PTHR43162:SF1">
    <property type="entry name" value="PRESTALK A DIFFERENTIATION PROTEIN A"/>
    <property type="match status" value="1"/>
</dbReference>
<dbReference type="GO" id="GO:0003824">
    <property type="term" value="F:catalytic activity"/>
    <property type="evidence" value="ECO:0007669"/>
    <property type="project" value="UniProtKB-ARBA"/>
</dbReference>
<dbReference type="SUPFAM" id="SSF51735">
    <property type="entry name" value="NAD(P)-binding Rossmann-fold domains"/>
    <property type="match status" value="1"/>
</dbReference>
<dbReference type="Proteomes" id="UP000663887">
    <property type="component" value="Unassembled WGS sequence"/>
</dbReference>
<dbReference type="EMBL" id="CAJNRG010000342">
    <property type="protein sequence ID" value="CAF1996407.1"/>
    <property type="molecule type" value="Genomic_DNA"/>
</dbReference>
<dbReference type="InterPro" id="IPR036291">
    <property type="entry name" value="NAD(P)-bd_dom_sf"/>
</dbReference>
<reference evidence="2" key="1">
    <citation type="submission" date="2021-02" db="EMBL/GenBank/DDBJ databases">
        <authorList>
            <person name="Nowell W R."/>
        </authorList>
    </citation>
    <scope>NUCLEOTIDE SEQUENCE</scope>
</reference>
<dbReference type="Gene3D" id="3.40.50.720">
    <property type="entry name" value="NAD(P)-binding Rossmann-like Domain"/>
    <property type="match status" value="1"/>
</dbReference>
<dbReference type="InterPro" id="IPR051604">
    <property type="entry name" value="Ergot_Alk_Oxidoreductase"/>
</dbReference>
<accession>A0A816M8U5</accession>
<evidence type="ECO:0000313" key="2">
    <source>
        <dbReference type="EMBL" id="CAF1996407.1"/>
    </source>
</evidence>
<organism evidence="2 3">
    <name type="scientific">Rotaria magnacalcarata</name>
    <dbReference type="NCBI Taxonomy" id="392030"/>
    <lineage>
        <taxon>Eukaryota</taxon>
        <taxon>Metazoa</taxon>
        <taxon>Spiralia</taxon>
        <taxon>Gnathifera</taxon>
        <taxon>Rotifera</taxon>
        <taxon>Eurotatoria</taxon>
        <taxon>Bdelloidea</taxon>
        <taxon>Philodinida</taxon>
        <taxon>Philodinidae</taxon>
        <taxon>Rotaria</taxon>
    </lineage>
</organism>
<feature type="domain" description="NAD(P)-binding" evidence="1">
    <location>
        <begin position="26"/>
        <end position="135"/>
    </location>
</feature>
<evidence type="ECO:0000313" key="3">
    <source>
        <dbReference type="Proteomes" id="UP000663887"/>
    </source>
</evidence>
<feature type="non-terminal residue" evidence="2">
    <location>
        <position position="1"/>
    </location>
</feature>
<protein>
    <recommendedName>
        <fullName evidence="1">NAD(P)-binding domain-containing protein</fullName>
    </recommendedName>
</protein>
<dbReference type="InterPro" id="IPR016040">
    <property type="entry name" value="NAD(P)-bd_dom"/>
</dbReference>
<evidence type="ECO:0000259" key="1">
    <source>
        <dbReference type="Pfam" id="PF13460"/>
    </source>
</evidence>
<dbReference type="AlphaFoldDB" id="A0A816M8U5"/>
<dbReference type="PANTHER" id="PTHR43162">
    <property type="match status" value="1"/>
</dbReference>